<reference evidence="1 2" key="1">
    <citation type="journal article" date="2022" name="Front. Cell. Infect. Microbiol.">
        <title>The Genomes of Two Strains of Taenia crassiceps the Animal Model for the Study of Human Cysticercosis.</title>
        <authorList>
            <person name="Bobes R.J."/>
            <person name="Estrada K."/>
            <person name="Rios-Valencia D.G."/>
            <person name="Calderon-Gallegos A."/>
            <person name="de la Torre P."/>
            <person name="Carrero J.C."/>
            <person name="Sanchez-Flores A."/>
            <person name="Laclette J.P."/>
        </authorList>
    </citation>
    <scope>NUCLEOTIDE SEQUENCE [LARGE SCALE GENOMIC DNA]</scope>
    <source>
        <strain evidence="1">WFUcys</strain>
    </source>
</reference>
<dbReference type="EMBL" id="JAKROA010000007">
    <property type="protein sequence ID" value="KAL5105673.1"/>
    <property type="molecule type" value="Genomic_DNA"/>
</dbReference>
<evidence type="ECO:0000313" key="2">
    <source>
        <dbReference type="Proteomes" id="UP001651158"/>
    </source>
</evidence>
<keyword evidence="2" id="KW-1185">Reference proteome</keyword>
<gene>
    <name evidence="1" type="ORF">TcWFU_001806</name>
</gene>
<evidence type="ECO:0000313" key="1">
    <source>
        <dbReference type="EMBL" id="KAL5105673.1"/>
    </source>
</evidence>
<name>A0ABR4Q811_9CEST</name>
<dbReference type="Proteomes" id="UP001651158">
    <property type="component" value="Unassembled WGS sequence"/>
</dbReference>
<organism evidence="1 2">
    <name type="scientific">Taenia crassiceps</name>
    <dbReference type="NCBI Taxonomy" id="6207"/>
    <lineage>
        <taxon>Eukaryota</taxon>
        <taxon>Metazoa</taxon>
        <taxon>Spiralia</taxon>
        <taxon>Lophotrochozoa</taxon>
        <taxon>Platyhelminthes</taxon>
        <taxon>Cestoda</taxon>
        <taxon>Eucestoda</taxon>
        <taxon>Cyclophyllidea</taxon>
        <taxon>Taeniidae</taxon>
        <taxon>Taenia</taxon>
    </lineage>
</organism>
<proteinExistence type="predicted"/>
<accession>A0ABR4Q811</accession>
<protein>
    <submittedName>
        <fullName evidence="1">Uncharacterized protein</fullName>
    </submittedName>
</protein>
<comment type="caution">
    <text evidence="1">The sequence shown here is derived from an EMBL/GenBank/DDBJ whole genome shotgun (WGS) entry which is preliminary data.</text>
</comment>
<sequence length="102" mass="11362">MHLQLARALLPSILCLQKLARSTGLAFLPFYTLTMIHPARQPESPCYSSLVGGVRRGEARRGEARRGKARRRVAEDTDDFTFRLPCLPSASVDALIYTMKDG</sequence>